<evidence type="ECO:0000313" key="12">
    <source>
        <dbReference type="Proteomes" id="UP000661696"/>
    </source>
</evidence>
<dbReference type="InterPro" id="IPR043595">
    <property type="entry name" value="FaeB/C/D"/>
</dbReference>
<dbReference type="Pfam" id="PF18962">
    <property type="entry name" value="Por_Secre_tail"/>
    <property type="match status" value="1"/>
</dbReference>
<protein>
    <submittedName>
        <fullName evidence="11">T9SS type A sorting domain-containing protein</fullName>
    </submittedName>
</protein>
<proteinExistence type="predicted"/>
<evidence type="ECO:0000256" key="7">
    <source>
        <dbReference type="ARBA" id="ARBA00023326"/>
    </source>
</evidence>
<reference evidence="11 12" key="1">
    <citation type="submission" date="2020-12" db="EMBL/GenBank/DDBJ databases">
        <title>Chryseobacterium endoalhailicus sp. nov., isolated from seed of leguminous plant.</title>
        <authorList>
            <person name="Zhang X."/>
        </authorList>
    </citation>
    <scope>NUCLEOTIDE SEQUENCE [LARGE SCALE GENOMIC DNA]</scope>
    <source>
        <strain evidence="11 12">L7</strain>
    </source>
</reference>
<feature type="domain" description="Secretion system C-terminal sorting" evidence="10">
    <location>
        <begin position="310"/>
        <end position="389"/>
    </location>
</feature>
<feature type="signal peptide" evidence="8">
    <location>
        <begin position="1"/>
        <end position="22"/>
    </location>
</feature>
<keyword evidence="7" id="KW-0624">Polysaccharide degradation</keyword>
<dbReference type="Gene3D" id="3.40.50.1820">
    <property type="entry name" value="alpha/beta hydrolase"/>
    <property type="match status" value="1"/>
</dbReference>
<keyword evidence="3" id="KW-0858">Xylan degradation</keyword>
<keyword evidence="12" id="KW-1185">Reference proteome</keyword>
<evidence type="ECO:0000259" key="10">
    <source>
        <dbReference type="Pfam" id="PF18962"/>
    </source>
</evidence>
<dbReference type="NCBIfam" id="TIGR04183">
    <property type="entry name" value="Por_Secre_tail"/>
    <property type="match status" value="1"/>
</dbReference>
<comment type="caution">
    <text evidence="11">The sequence shown here is derived from an EMBL/GenBank/DDBJ whole genome shotgun (WGS) entry which is preliminary data.</text>
</comment>
<evidence type="ECO:0000256" key="1">
    <source>
        <dbReference type="ARBA" id="ARBA00004613"/>
    </source>
</evidence>
<keyword evidence="5" id="KW-0378">Hydrolase</keyword>
<dbReference type="PANTHER" id="PTHR38050:SF2">
    <property type="entry name" value="FERULOYL ESTERASE C-RELATED"/>
    <property type="match status" value="1"/>
</dbReference>
<keyword evidence="4 8" id="KW-0732">Signal</keyword>
<evidence type="ECO:0000256" key="3">
    <source>
        <dbReference type="ARBA" id="ARBA00022651"/>
    </source>
</evidence>
<comment type="subcellular location">
    <subcellularLocation>
        <location evidence="1">Secreted</location>
    </subcellularLocation>
</comment>
<dbReference type="InterPro" id="IPR003140">
    <property type="entry name" value="PLipase/COase/thioEstase"/>
</dbReference>
<evidence type="ECO:0000259" key="9">
    <source>
        <dbReference type="Pfam" id="PF02230"/>
    </source>
</evidence>
<dbReference type="Proteomes" id="UP000661696">
    <property type="component" value="Unassembled WGS sequence"/>
</dbReference>
<feature type="domain" description="Phospholipase/carboxylesterase/thioesterase" evidence="9">
    <location>
        <begin position="51"/>
        <end position="205"/>
    </location>
</feature>
<evidence type="ECO:0000256" key="6">
    <source>
        <dbReference type="ARBA" id="ARBA00023277"/>
    </source>
</evidence>
<evidence type="ECO:0000256" key="8">
    <source>
        <dbReference type="SAM" id="SignalP"/>
    </source>
</evidence>
<keyword evidence="2" id="KW-0964">Secreted</keyword>
<evidence type="ECO:0000313" key="11">
    <source>
        <dbReference type="EMBL" id="MBL1221180.1"/>
    </source>
</evidence>
<evidence type="ECO:0000256" key="2">
    <source>
        <dbReference type="ARBA" id="ARBA00022525"/>
    </source>
</evidence>
<evidence type="ECO:0000256" key="4">
    <source>
        <dbReference type="ARBA" id="ARBA00022729"/>
    </source>
</evidence>
<keyword evidence="6" id="KW-0119">Carbohydrate metabolism</keyword>
<organism evidence="11 12">
    <name type="scientific">Chryseobacterium endalhagicum</name>
    <dbReference type="NCBI Taxonomy" id="2797638"/>
    <lineage>
        <taxon>Bacteria</taxon>
        <taxon>Pseudomonadati</taxon>
        <taxon>Bacteroidota</taxon>
        <taxon>Flavobacteriia</taxon>
        <taxon>Flavobacteriales</taxon>
        <taxon>Weeksellaceae</taxon>
        <taxon>Chryseobacterium group</taxon>
        <taxon>Chryseobacterium</taxon>
    </lineage>
</organism>
<accession>A0ABS1QF07</accession>
<dbReference type="InterPro" id="IPR029058">
    <property type="entry name" value="AB_hydrolase_fold"/>
</dbReference>
<evidence type="ECO:0000256" key="5">
    <source>
        <dbReference type="ARBA" id="ARBA00022801"/>
    </source>
</evidence>
<name>A0ABS1QF07_9FLAO</name>
<dbReference type="InterPro" id="IPR026444">
    <property type="entry name" value="Secre_tail"/>
</dbReference>
<sequence length="390" mass="42747">MKNKSTILLLFLLLLLSGNLFSQQWQTAVLQHASGAREYSIYVPSNYNPQNPASLVLTLHGLGDNMTNFRNIGFNILAETNNIIVVTPQAISDPIIGSTSWNSGAGFSFYTPNSTVDDVGFISALIDKVKQTYSINPNKVFACGFSMGGFMTERLALVLNNKIKVFASVAGTFGNAILPVAAGTPGRPVSIAHFHGTSDGTIGYTNNTYGNSVDDMISYWKTNNHSVSTPVHTQLPDTANDGYTVDHYKYVSNSNNSVIELFKVNNAGHTWLTAQNDISYTQKIWEFFNQNSSTLSVDETSSSIDFSMAPNPAADYVEFNFLSNSPDLSSAVEIVINDLAGRTVLTQKLESRDKKYRLSLKDHALKSGVYLVTIKIKNSVNTLHKKLIIK</sequence>
<dbReference type="RefSeq" id="WP_202090574.1">
    <property type="nucleotide sequence ID" value="NZ_JAELVM010000001.1"/>
</dbReference>
<dbReference type="PANTHER" id="PTHR38050">
    <property type="match status" value="1"/>
</dbReference>
<dbReference type="SUPFAM" id="SSF53474">
    <property type="entry name" value="alpha/beta-Hydrolases"/>
    <property type="match status" value="1"/>
</dbReference>
<gene>
    <name evidence="11" type="ORF">JET18_10035</name>
</gene>
<feature type="chain" id="PRO_5047171542" evidence="8">
    <location>
        <begin position="23"/>
        <end position="390"/>
    </location>
</feature>
<dbReference type="EMBL" id="JAELVM010000001">
    <property type="protein sequence ID" value="MBL1221180.1"/>
    <property type="molecule type" value="Genomic_DNA"/>
</dbReference>
<dbReference type="Pfam" id="PF02230">
    <property type="entry name" value="Abhydrolase_2"/>
    <property type="match status" value="1"/>
</dbReference>